<proteinExistence type="predicted"/>
<evidence type="ECO:0000256" key="1">
    <source>
        <dbReference type="ARBA" id="ARBA00022729"/>
    </source>
</evidence>
<evidence type="ECO:0000259" key="3">
    <source>
        <dbReference type="Pfam" id="PF23759"/>
    </source>
</evidence>
<keyword evidence="1" id="KW-0732">Signal</keyword>
<evidence type="ECO:0000313" key="5">
    <source>
        <dbReference type="Proteomes" id="UP000676776"/>
    </source>
</evidence>
<feature type="domain" description="Secretion system C-terminal sorting" evidence="2">
    <location>
        <begin position="468"/>
        <end position="532"/>
    </location>
</feature>
<dbReference type="InterPro" id="IPR026444">
    <property type="entry name" value="Secre_tail"/>
</dbReference>
<dbReference type="EMBL" id="JAGEVF010000009">
    <property type="protein sequence ID" value="MBO3117359.1"/>
    <property type="molecule type" value="Genomic_DNA"/>
</dbReference>
<dbReference type="Pfam" id="PF18962">
    <property type="entry name" value="Por_Secre_tail"/>
    <property type="match status" value="1"/>
</dbReference>
<dbReference type="InterPro" id="IPR056600">
    <property type="entry name" value="GBD_T9SS_assoc"/>
</dbReference>
<dbReference type="NCBIfam" id="TIGR04183">
    <property type="entry name" value="Por_Secre_tail"/>
    <property type="match status" value="1"/>
</dbReference>
<dbReference type="Gene3D" id="2.60.120.380">
    <property type="match status" value="2"/>
</dbReference>
<dbReference type="Proteomes" id="UP000676776">
    <property type="component" value="Unassembled WGS sequence"/>
</dbReference>
<reference evidence="4 5" key="1">
    <citation type="submission" date="2021-03" db="EMBL/GenBank/DDBJ databases">
        <title>Winogradskyella sp. nov., isolated from costal sediment.</title>
        <authorList>
            <person name="Gao C."/>
        </authorList>
    </citation>
    <scope>NUCLEOTIDE SEQUENCE [LARGE SCALE GENOMIC DNA]</scope>
    <source>
        <strain evidence="4 5">DF17</strain>
    </source>
</reference>
<protein>
    <submittedName>
        <fullName evidence="4">T9SS type A sorting domain-containing protein</fullName>
    </submittedName>
</protein>
<sequence length="538" mass="54761">MTADLSWLEQGISAVSYNVEVYASGQSAANGDTPVFADAAVVGLSVTATGLMEATDYDAFITTSCSGATANSALIGPVAFTTSAACGDVSGLGTDNLVSDSVDVTFTAGNNNDVFLVEVYLGGQSAANGDTPVFSDAAVVASPVSVTGLTPETAYDAFVTGSCGATATALQGPQSFTTPAAPPANDDFVNAAPVACDDVVNGSTSNATLDEDDAPDCCGADLDAPNTWYSYDSAVQGAADVTVSLCGSAYDTAILIYTGTSGNLTAVAGNDDFCDLQSEATFAADGVQTYYITVTGWNPASTGDYTLTVSCVAAVPPPANDDCASAEALTIGQETVGTTAGATQNPAEEQPSCDTFGTIADVWYTVTTTDPGDLSIVTAITGTSDQANVAVYTACGGLQADEIECVDGNGGETVTLNGLAAGTYYIRVWSDGAAPPSAPETEGTFTITAGFTLSNGQDLDNPSEFSYYPNPVSSTLSLNASLNNIQDVTIFNMLGQRVLSSKPNALNSEVDMSGLQTGTYFIQVTVNNNIETIRVIKQ</sequence>
<organism evidence="4 5">
    <name type="scientific">Winogradskyella pelagia</name>
    <dbReference type="NCBI Taxonomy" id="2819984"/>
    <lineage>
        <taxon>Bacteria</taxon>
        <taxon>Pseudomonadati</taxon>
        <taxon>Bacteroidota</taxon>
        <taxon>Flavobacteriia</taxon>
        <taxon>Flavobacteriales</taxon>
        <taxon>Flavobacteriaceae</taxon>
        <taxon>Winogradskyella</taxon>
    </lineage>
</organism>
<keyword evidence="5" id="KW-1185">Reference proteome</keyword>
<comment type="caution">
    <text evidence="4">The sequence shown here is derived from an EMBL/GenBank/DDBJ whole genome shotgun (WGS) entry which is preliminary data.</text>
</comment>
<feature type="domain" description="T9SS-like galactose binding" evidence="3">
    <location>
        <begin position="319"/>
        <end position="430"/>
    </location>
</feature>
<dbReference type="Pfam" id="PF23759">
    <property type="entry name" value="GBD_T9SS_assoc"/>
    <property type="match status" value="1"/>
</dbReference>
<evidence type="ECO:0000313" key="4">
    <source>
        <dbReference type="EMBL" id="MBO3117359.1"/>
    </source>
</evidence>
<name>A0ABS3T3P8_9FLAO</name>
<accession>A0ABS3T3P8</accession>
<evidence type="ECO:0000259" key="2">
    <source>
        <dbReference type="Pfam" id="PF18962"/>
    </source>
</evidence>
<gene>
    <name evidence="4" type="ORF">J4050_11410</name>
</gene>